<evidence type="ECO:0000259" key="1">
    <source>
        <dbReference type="Pfam" id="PF01610"/>
    </source>
</evidence>
<evidence type="ECO:0000259" key="3">
    <source>
        <dbReference type="Pfam" id="PF14690"/>
    </source>
</evidence>
<feature type="domain" description="Transposase IS204/IS1001/IS1096/IS1165 helix-turn-helix" evidence="2">
    <location>
        <begin position="94"/>
        <end position="143"/>
    </location>
</feature>
<dbReference type="InterPro" id="IPR002560">
    <property type="entry name" value="Transposase_DDE"/>
</dbReference>
<dbReference type="InterPro" id="IPR032877">
    <property type="entry name" value="Transposase_HTH"/>
</dbReference>
<dbReference type="PANTHER" id="PTHR33498">
    <property type="entry name" value="TRANSPOSASE FOR INSERTION SEQUENCE ELEMENT IS1557"/>
    <property type="match status" value="1"/>
</dbReference>
<name>B0TAA1_HELMI</name>
<organism evidence="4 5">
    <name type="scientific">Heliobacterium modesticaldum (strain ATCC 51547 / Ice1)</name>
    <dbReference type="NCBI Taxonomy" id="498761"/>
    <lineage>
        <taxon>Bacteria</taxon>
        <taxon>Bacillati</taxon>
        <taxon>Bacillota</taxon>
        <taxon>Clostridia</taxon>
        <taxon>Eubacteriales</taxon>
        <taxon>Heliobacteriaceae</taxon>
        <taxon>Heliomicrobium</taxon>
    </lineage>
</organism>
<gene>
    <name evidence="4" type="ORF">HM1_0927</name>
</gene>
<accession>B0TAA1</accession>
<evidence type="ECO:0000313" key="4">
    <source>
        <dbReference type="EMBL" id="ABZ83638.1"/>
    </source>
</evidence>
<dbReference type="KEGG" id="hmo:HM1_0927"/>
<dbReference type="Pfam" id="PF13542">
    <property type="entry name" value="HTH_Tnp_ISL3"/>
    <property type="match status" value="1"/>
</dbReference>
<dbReference type="Pfam" id="PF01610">
    <property type="entry name" value="DDE_Tnp_ISL3"/>
    <property type="match status" value="1"/>
</dbReference>
<dbReference type="Pfam" id="PF14690">
    <property type="entry name" value="Zn_ribbon_ISL3"/>
    <property type="match status" value="1"/>
</dbReference>
<evidence type="ECO:0000259" key="2">
    <source>
        <dbReference type="Pfam" id="PF13542"/>
    </source>
</evidence>
<keyword evidence="5" id="KW-1185">Reference proteome</keyword>
<evidence type="ECO:0000313" key="5">
    <source>
        <dbReference type="Proteomes" id="UP000008550"/>
    </source>
</evidence>
<dbReference type="Proteomes" id="UP000008550">
    <property type="component" value="Chromosome"/>
</dbReference>
<dbReference type="OrthoDB" id="2110692at2"/>
<protein>
    <submittedName>
        <fullName evidence="4">Transposase</fullName>
    </submittedName>
</protein>
<dbReference type="PANTHER" id="PTHR33498:SF1">
    <property type="entry name" value="TRANSPOSASE FOR INSERTION SEQUENCE ELEMENT IS1557"/>
    <property type="match status" value="1"/>
</dbReference>
<feature type="domain" description="Transposase IS204/IS1001/IS1096/IS1165 DDE" evidence="1">
    <location>
        <begin position="158"/>
        <end position="392"/>
    </location>
</feature>
<dbReference type="RefSeq" id="WP_012282161.1">
    <property type="nucleotide sequence ID" value="NC_010337.2"/>
</dbReference>
<dbReference type="STRING" id="498761.HM1_0927"/>
<proteinExistence type="predicted"/>
<reference evidence="4 5" key="1">
    <citation type="journal article" date="2008" name="J. Bacteriol.">
        <title>The genome of Heliobacterium modesticaldum, a phototrophic representative of the Firmicutes containing the simplest photosynthetic apparatus.</title>
        <authorList>
            <person name="Sattley W.M."/>
            <person name="Madigan M.T."/>
            <person name="Swingley W.D."/>
            <person name="Cheung P.C."/>
            <person name="Clocksin K.M."/>
            <person name="Conrad A.L."/>
            <person name="Dejesa L.C."/>
            <person name="Honchak B.M."/>
            <person name="Jung D.O."/>
            <person name="Karbach L.E."/>
            <person name="Kurdoglu A."/>
            <person name="Lahiri S."/>
            <person name="Mastrian S.D."/>
            <person name="Page L.E."/>
            <person name="Taylor H.L."/>
            <person name="Wang Z.T."/>
            <person name="Raymond J."/>
            <person name="Chen M."/>
            <person name="Blankenship R.E."/>
            <person name="Touchman J.W."/>
        </authorList>
    </citation>
    <scope>NUCLEOTIDE SEQUENCE [LARGE SCALE GENOMIC DNA]</scope>
    <source>
        <strain evidence="5">ATCC 51547 / Ice1</strain>
    </source>
</reference>
<dbReference type="AlphaFoldDB" id="B0TAA1"/>
<dbReference type="InterPro" id="IPR029261">
    <property type="entry name" value="Transposase_Znf"/>
</dbReference>
<dbReference type="EMBL" id="CP000930">
    <property type="protein sequence ID" value="ABZ83638.1"/>
    <property type="molecule type" value="Genomic_DNA"/>
</dbReference>
<dbReference type="InterPro" id="IPR047951">
    <property type="entry name" value="Transpos_ISL3"/>
</dbReference>
<dbReference type="NCBIfam" id="NF033550">
    <property type="entry name" value="transpos_ISL3"/>
    <property type="match status" value="1"/>
</dbReference>
<dbReference type="eggNOG" id="COG3464">
    <property type="taxonomic scope" value="Bacteria"/>
</dbReference>
<dbReference type="HOGENOM" id="CLU_041900_0_1_9"/>
<feature type="domain" description="Transposase IS204/IS1001/IS1096/IS1165 zinc-finger" evidence="3">
    <location>
        <begin position="43"/>
        <end position="87"/>
    </location>
</feature>
<sequence>MNNKDLFQLALGLTPPWFVSEARFNAEAQELHITIDFVPGSSFACPACAEAGCKAHDTKERSWRHLNFFQHKTFIHASVPRTKCDRCGAVRQVTVPWSRPGSGFTLLFEAYVMTLMKEMPVKSVARIVHEHDSLLWRILHHYVHKARRKENLSTVEKISIDETARAKGHKYISMVIDADTRRVIFATEGKGADVLPKFKEDFQSHGGCTENITDVCMDMSPAFISGVENHLPEAAITFDKFHVIKLINEAVDQVRREEQKTMPELKGTRYIWLKNKKNLTMKQKAIMEDVLTKRNSKTAKAYQLRLTFQEMYEKDPMDAPMFFKKWYFWATHSRLAPMKEVAKTMKRHEKGILRWFVSNITNGLQEGINSLIQAAKRKARGYRSVRNFISIIYLVAGGLDISVAPANT</sequence>